<organism evidence="13 14">
    <name type="scientific">Clupea harengus</name>
    <name type="common">Atlantic herring</name>
    <dbReference type="NCBI Taxonomy" id="7950"/>
    <lineage>
        <taxon>Eukaryota</taxon>
        <taxon>Metazoa</taxon>
        <taxon>Chordata</taxon>
        <taxon>Craniata</taxon>
        <taxon>Vertebrata</taxon>
        <taxon>Euteleostomi</taxon>
        <taxon>Actinopterygii</taxon>
        <taxon>Neopterygii</taxon>
        <taxon>Teleostei</taxon>
        <taxon>Clupei</taxon>
        <taxon>Clupeiformes</taxon>
        <taxon>Clupeoidei</taxon>
        <taxon>Clupeidae</taxon>
        <taxon>Clupea</taxon>
    </lineage>
</organism>
<evidence type="ECO:0000256" key="4">
    <source>
        <dbReference type="ARBA" id="ARBA00023163"/>
    </source>
</evidence>
<feature type="domain" description="Myb-like" evidence="9">
    <location>
        <begin position="591"/>
        <end position="633"/>
    </location>
</feature>
<evidence type="ECO:0000256" key="7">
    <source>
        <dbReference type="SAM" id="Coils"/>
    </source>
</evidence>
<keyword evidence="3" id="KW-0805">Transcription regulation</keyword>
<evidence type="ECO:0000259" key="9">
    <source>
        <dbReference type="PROSITE" id="PS50090"/>
    </source>
</evidence>
<dbReference type="Gene3D" id="1.10.10.10">
    <property type="entry name" value="Winged helix-like DNA-binding domain superfamily/Winged helix DNA-binding domain"/>
    <property type="match status" value="1"/>
</dbReference>
<accession>A0A6P8GVL9</accession>
<dbReference type="InterPro" id="IPR036420">
    <property type="entry name" value="BRCT_dom_sf"/>
</dbReference>
<feature type="domain" description="Chromo" evidence="12">
    <location>
        <begin position="20"/>
        <end position="294"/>
    </location>
</feature>
<feature type="domain" description="SANT" evidence="11">
    <location>
        <begin position="586"/>
        <end position="637"/>
    </location>
</feature>
<dbReference type="Pfam" id="PF04433">
    <property type="entry name" value="SWIRM"/>
    <property type="match status" value="1"/>
</dbReference>
<dbReference type="InterPro" id="IPR032451">
    <property type="entry name" value="SMARCC_C"/>
</dbReference>
<dbReference type="FunFam" id="1.10.10.10:FF:000020">
    <property type="entry name" value="SWI/SNF complex subunit SMARCC2 isoform c"/>
    <property type="match status" value="1"/>
</dbReference>
<dbReference type="PROSITE" id="PS51293">
    <property type="entry name" value="SANT"/>
    <property type="match status" value="1"/>
</dbReference>
<dbReference type="InterPro" id="IPR001005">
    <property type="entry name" value="SANT/Myb"/>
</dbReference>
<dbReference type="InterPro" id="IPR032448">
    <property type="entry name" value="SWIRM-assoc"/>
</dbReference>
<dbReference type="GO" id="GO:0016514">
    <property type="term" value="C:SWI/SNF complex"/>
    <property type="evidence" value="ECO:0007669"/>
    <property type="project" value="UniProtKB-ARBA"/>
</dbReference>
<proteinExistence type="inferred from homology"/>
<dbReference type="GO" id="GO:0006325">
    <property type="term" value="P:chromatin organization"/>
    <property type="evidence" value="ECO:0007669"/>
    <property type="project" value="UniProtKB-KW"/>
</dbReference>
<keyword evidence="5" id="KW-0539">Nucleus</keyword>
<dbReference type="PROSITE" id="PS50934">
    <property type="entry name" value="SWIRM"/>
    <property type="match status" value="1"/>
</dbReference>
<feature type="region of interest" description="Disordered" evidence="8">
    <location>
        <begin position="297"/>
        <end position="356"/>
    </location>
</feature>
<evidence type="ECO:0000259" key="12">
    <source>
        <dbReference type="PROSITE" id="PS52032"/>
    </source>
</evidence>
<evidence type="ECO:0000256" key="5">
    <source>
        <dbReference type="ARBA" id="ARBA00023242"/>
    </source>
</evidence>
<evidence type="ECO:0000313" key="14">
    <source>
        <dbReference type="RefSeq" id="XP_031441966.1"/>
    </source>
</evidence>
<dbReference type="PANTHER" id="PTHR15381">
    <property type="entry name" value="CHONDROITIN SULFATE PROTEOGLYCAN 5 -RELATED"/>
    <property type="match status" value="1"/>
</dbReference>
<feature type="coiled-coil region" evidence="7">
    <location>
        <begin position="850"/>
        <end position="881"/>
    </location>
</feature>
<dbReference type="InterPro" id="IPR036388">
    <property type="entry name" value="WH-like_DNA-bd_sf"/>
</dbReference>
<evidence type="ECO:0000256" key="8">
    <source>
        <dbReference type="SAM" id="MobiDB-lite"/>
    </source>
</evidence>
<comment type="subcellular location">
    <subcellularLocation>
        <location evidence="1">Nucleus</location>
    </subcellularLocation>
</comment>
<sequence>MATQSGGQAGGLTSPPSSSSSLSRKKDGTPSAKFWESTDTVAQLEGVRVWIGKHYKKYVQADAPSGRTLGSLVLQLLQFQEEAFGRHSTNPSLTKLPMKCFMDMAPGGPLCHILGTIYKFKMDQGWRRFDLQNSSRMERNLEMFAAVEKALVQNGCLVWPVVYLSAGLEQRLASRVSDIITRHQGSLTEDKAQATHHVYPSLTTQEEDEWLRPVMRRERHMLVHWGGYPDSYDSWLSGSDVEGEVEEAPSAGRQWKVHVKWALDLDSFNEWMNEEDYEVDTSGKSFCLRQRIYTRDEEERKTSGKKRRRSPSPPPSEPRKKGSKKGSYKRRGQREEEPEEDLTKDMEDPTPVPNMEEVVLPKIVNLKKDSENIPVKGGTMADLDDQEDEFLSGVREEEEGKLEFGAGEESATEQTNHIIIPSYTSWFDYNCVHQIERRALPEFFNGKNKSKTPEIYLAYRNFMIDTYRLNPQEYLTSTSCRRNLTGDVCALIRVHALLEQWGLINYQVEAESRPLPMGPPPTPHFNVLTDTPSALVPLQHRPLQVSASQHMLHFPEKSREKPSDLQNFGLRPDIYARKHPKSKGASAGRDWMEQETLLLLEALEMYKDDWNKVSEHVGSRTQDECILHFLRLPIEDPYLENSEASLGPLAFQPVPFSQSGNPVMSTVAFLASVVDPRVASAAAKAALEEFSQVREEMPADLVDTKKVSEPGRSFGVQVKTDSDRMDTDAEQSERTEDRLEGEQSSESAEGERVKSEATEQDVDEELRGEERPSEEGQEMGLVPVEREDPMRRAELDLVEANIATAAAAALASAATKAKHLAAVEERKIKSLVALLVETQMKKLEIKLRHFEELETIMDREKEALEQQRQQLLTERQNFHQEQVKYAEMKARQQLEPQAPTHTPAYNLQHGRVMATGATGQMMGPRQPGAPNGMCK</sequence>
<evidence type="ECO:0000256" key="2">
    <source>
        <dbReference type="ARBA" id="ARBA00022853"/>
    </source>
</evidence>
<keyword evidence="13" id="KW-1185">Reference proteome</keyword>
<dbReference type="RefSeq" id="XP_031441966.1">
    <property type="nucleotide sequence ID" value="XM_031586106.1"/>
</dbReference>
<dbReference type="FunFam" id="1.10.10.60:FF:000014">
    <property type="entry name" value="SWI/SNF complex subunit SMARCC2 isoform C"/>
    <property type="match status" value="1"/>
</dbReference>
<dbReference type="Pfam" id="PF16498">
    <property type="entry name" value="SWIRM-assoc_3"/>
    <property type="match status" value="1"/>
</dbReference>
<feature type="domain" description="SWIRM" evidence="10">
    <location>
        <begin position="418"/>
        <end position="515"/>
    </location>
</feature>
<evidence type="ECO:0000256" key="1">
    <source>
        <dbReference type="ARBA" id="ARBA00004123"/>
    </source>
</evidence>
<dbReference type="Pfam" id="PF16495">
    <property type="entry name" value="SWIRM-assoc_1"/>
    <property type="match status" value="1"/>
</dbReference>
<name>A0A6P8GVL9_CLUHA</name>
<dbReference type="Proteomes" id="UP000515152">
    <property type="component" value="Chromosome 19"/>
</dbReference>
<dbReference type="CTD" id="553471"/>
<dbReference type="PANTHER" id="PTHR15381:SF1">
    <property type="entry name" value="CHONDROITIN SULFATE PROTEOGLYCAN 5"/>
    <property type="match status" value="1"/>
</dbReference>
<feature type="compositionally biased region" description="Basic and acidic residues" evidence="8">
    <location>
        <begin position="720"/>
        <end position="741"/>
    </location>
</feature>
<keyword evidence="7" id="KW-0175">Coiled coil</keyword>
<dbReference type="InterPro" id="IPR049898">
    <property type="entry name" value="MARR_BRCT_CHROMO"/>
</dbReference>
<feature type="compositionally biased region" description="Basic residues" evidence="8">
    <location>
        <begin position="321"/>
        <end position="332"/>
    </location>
</feature>
<evidence type="ECO:0000259" key="10">
    <source>
        <dbReference type="PROSITE" id="PS50934"/>
    </source>
</evidence>
<dbReference type="InterPro" id="IPR007526">
    <property type="entry name" value="SWIRM"/>
</dbReference>
<feature type="compositionally biased region" description="Acidic residues" evidence="8">
    <location>
        <begin position="758"/>
        <end position="767"/>
    </location>
</feature>
<dbReference type="KEGG" id="char:105904705"/>
<evidence type="ECO:0000259" key="11">
    <source>
        <dbReference type="PROSITE" id="PS51293"/>
    </source>
</evidence>
<evidence type="ECO:0000313" key="13">
    <source>
        <dbReference type="Proteomes" id="UP000515152"/>
    </source>
</evidence>
<feature type="region of interest" description="Disordered" evidence="8">
    <location>
        <begin position="1"/>
        <end position="32"/>
    </location>
</feature>
<comment type="similarity">
    <text evidence="6">Belongs to the SMARCC family.</text>
</comment>
<gene>
    <name evidence="14" type="primary">smarcc1b</name>
</gene>
<dbReference type="GO" id="GO:0048858">
    <property type="term" value="P:cell projection morphogenesis"/>
    <property type="evidence" value="ECO:0007669"/>
    <property type="project" value="TreeGrafter"/>
</dbReference>
<dbReference type="InterPro" id="IPR017884">
    <property type="entry name" value="SANT_dom"/>
</dbReference>
<dbReference type="Pfam" id="PF16496">
    <property type="entry name" value="SWIRM-assoc_2"/>
    <property type="match status" value="1"/>
</dbReference>
<dbReference type="Pfam" id="PF00249">
    <property type="entry name" value="Myb_DNA-binding"/>
    <property type="match status" value="1"/>
</dbReference>
<dbReference type="InterPro" id="IPR032450">
    <property type="entry name" value="SMARCC_N"/>
</dbReference>
<dbReference type="SUPFAM" id="SSF52113">
    <property type="entry name" value="BRCT domain"/>
    <property type="match status" value="1"/>
</dbReference>
<dbReference type="GeneID" id="105904705"/>
<evidence type="ECO:0000256" key="6">
    <source>
        <dbReference type="ARBA" id="ARBA00049655"/>
    </source>
</evidence>
<dbReference type="InterPro" id="IPR009057">
    <property type="entry name" value="Homeodomain-like_sf"/>
</dbReference>
<dbReference type="SMART" id="SM00717">
    <property type="entry name" value="SANT"/>
    <property type="match status" value="1"/>
</dbReference>
<keyword evidence="4" id="KW-0804">Transcription</keyword>
<dbReference type="PROSITE" id="PS52032">
    <property type="entry name" value="MARR_BRCT_CHROMO"/>
    <property type="match status" value="1"/>
</dbReference>
<dbReference type="GO" id="GO:0045202">
    <property type="term" value="C:synapse"/>
    <property type="evidence" value="ECO:0007669"/>
    <property type="project" value="TreeGrafter"/>
</dbReference>
<reference evidence="14" key="1">
    <citation type="submission" date="2025-08" db="UniProtKB">
        <authorList>
            <consortium name="RefSeq"/>
        </authorList>
    </citation>
    <scope>IDENTIFICATION</scope>
</reference>
<dbReference type="AlphaFoldDB" id="A0A6P8GVL9"/>
<dbReference type="Gene3D" id="1.10.10.60">
    <property type="entry name" value="Homeodomain-like"/>
    <property type="match status" value="1"/>
</dbReference>
<evidence type="ECO:0000256" key="3">
    <source>
        <dbReference type="ARBA" id="ARBA00023015"/>
    </source>
</evidence>
<dbReference type="PROSITE" id="PS50090">
    <property type="entry name" value="MYB_LIKE"/>
    <property type="match status" value="1"/>
</dbReference>
<dbReference type="GO" id="GO:0006355">
    <property type="term" value="P:regulation of DNA-templated transcription"/>
    <property type="evidence" value="ECO:0007669"/>
    <property type="project" value="UniProtKB-ARBA"/>
</dbReference>
<dbReference type="OrthoDB" id="118550at2759"/>
<dbReference type="SUPFAM" id="SSF46689">
    <property type="entry name" value="Homeodomain-like"/>
    <property type="match status" value="2"/>
</dbReference>
<feature type="region of interest" description="Disordered" evidence="8">
    <location>
        <begin position="701"/>
        <end position="780"/>
    </location>
</feature>
<keyword evidence="2" id="KW-0156">Chromatin regulator</keyword>
<protein>
    <submittedName>
        <fullName evidence="14">SWI/SNF complex subunit SMARCC1b</fullName>
    </submittedName>
</protein>